<dbReference type="Pfam" id="PF21148">
    <property type="entry name" value="NSUN5_fdxn-like"/>
    <property type="match status" value="1"/>
</dbReference>
<dbReference type="Gene3D" id="3.30.70.1170">
    <property type="entry name" value="Sun protein, domain 3"/>
    <property type="match status" value="1"/>
</dbReference>
<dbReference type="InterPro" id="IPR048889">
    <property type="entry name" value="NSUN5_RCM1_N"/>
</dbReference>
<keyword evidence="9" id="KW-1185">Reference proteome</keyword>
<dbReference type="InterPro" id="IPR001678">
    <property type="entry name" value="MeTrfase_RsmB-F_NOP2_dom"/>
</dbReference>
<evidence type="ECO:0000256" key="1">
    <source>
        <dbReference type="ARBA" id="ARBA00022603"/>
    </source>
</evidence>
<keyword evidence="3 5" id="KW-0949">S-adenosyl-L-methionine</keyword>
<dbReference type="InterPro" id="IPR029063">
    <property type="entry name" value="SAM-dependent_MTases_sf"/>
</dbReference>
<comment type="similarity">
    <text evidence="5">Belongs to the class I-like SAM-binding methyltransferase superfamily. RsmB/NOP family.</text>
</comment>
<feature type="domain" description="SAM-dependent MTase RsmB/NOP-type" evidence="7">
    <location>
        <begin position="132"/>
        <end position="498"/>
    </location>
</feature>
<dbReference type="AlphaFoldDB" id="A0A2S4KV59"/>
<dbReference type="InterPro" id="IPR023267">
    <property type="entry name" value="RCMT"/>
</dbReference>
<feature type="binding site" evidence="5">
    <location>
        <begin position="237"/>
        <end position="243"/>
    </location>
    <ligand>
        <name>S-adenosyl-L-methionine</name>
        <dbReference type="ChEBI" id="CHEBI:59789"/>
    </ligand>
</feature>
<dbReference type="GO" id="GO:0005730">
    <property type="term" value="C:nucleolus"/>
    <property type="evidence" value="ECO:0007669"/>
    <property type="project" value="TreeGrafter"/>
</dbReference>
<evidence type="ECO:0000256" key="2">
    <source>
        <dbReference type="ARBA" id="ARBA00022679"/>
    </source>
</evidence>
<dbReference type="FunFam" id="3.30.70.1170:FF:000006">
    <property type="entry name" value="NOL1/NOP2/Sun domain family protein"/>
    <property type="match status" value="1"/>
</dbReference>
<evidence type="ECO:0000313" key="8">
    <source>
        <dbReference type="EMBL" id="POR34073.1"/>
    </source>
</evidence>
<dbReference type="Pfam" id="PF21153">
    <property type="entry name" value="NSUN5_N"/>
    <property type="match status" value="1"/>
</dbReference>
<comment type="caution">
    <text evidence="8">The sequence shown here is derived from an EMBL/GenBank/DDBJ whole genome shotgun (WGS) entry which is preliminary data.</text>
</comment>
<organism evidence="8 9">
    <name type="scientific">Tolypocladium paradoxum</name>
    <dbReference type="NCBI Taxonomy" id="94208"/>
    <lineage>
        <taxon>Eukaryota</taxon>
        <taxon>Fungi</taxon>
        <taxon>Dikarya</taxon>
        <taxon>Ascomycota</taxon>
        <taxon>Pezizomycotina</taxon>
        <taxon>Sordariomycetes</taxon>
        <taxon>Hypocreomycetidae</taxon>
        <taxon>Hypocreales</taxon>
        <taxon>Ophiocordycipitaceae</taxon>
        <taxon>Tolypocladium</taxon>
    </lineage>
</organism>
<feature type="binding site" evidence="5">
    <location>
        <position position="318"/>
    </location>
    <ligand>
        <name>S-adenosyl-L-methionine</name>
        <dbReference type="ChEBI" id="CHEBI:59789"/>
    </ligand>
</feature>
<evidence type="ECO:0000259" key="7">
    <source>
        <dbReference type="PROSITE" id="PS51686"/>
    </source>
</evidence>
<dbReference type="GO" id="GO:0003723">
    <property type="term" value="F:RNA binding"/>
    <property type="evidence" value="ECO:0007669"/>
    <property type="project" value="UniProtKB-UniRule"/>
</dbReference>
<accession>A0A2S4KV59</accession>
<feature type="binding site" evidence="5">
    <location>
        <position position="269"/>
    </location>
    <ligand>
        <name>S-adenosyl-L-methionine</name>
        <dbReference type="ChEBI" id="CHEBI:59789"/>
    </ligand>
</feature>
<gene>
    <name evidence="8" type="ORF">TPAR_05711</name>
</gene>
<evidence type="ECO:0000256" key="5">
    <source>
        <dbReference type="PROSITE-ProRule" id="PRU01023"/>
    </source>
</evidence>
<dbReference type="PANTHER" id="PTHR22807:SF4">
    <property type="entry name" value="28S RRNA (CYTOSINE-C(5))-METHYLTRANSFERASE"/>
    <property type="match status" value="1"/>
</dbReference>
<keyword evidence="4 5" id="KW-0694">RNA-binding</keyword>
<feature type="compositionally biased region" description="Acidic residues" evidence="6">
    <location>
        <begin position="581"/>
        <end position="591"/>
    </location>
</feature>
<dbReference type="GO" id="GO:0008173">
    <property type="term" value="F:RNA methyltransferase activity"/>
    <property type="evidence" value="ECO:0007669"/>
    <property type="project" value="InterPro"/>
</dbReference>
<dbReference type="Pfam" id="PF01189">
    <property type="entry name" value="Methyltr_RsmB-F"/>
    <property type="match status" value="1"/>
</dbReference>
<name>A0A2S4KV59_9HYPO</name>
<dbReference type="GO" id="GO:0070475">
    <property type="term" value="P:rRNA base methylation"/>
    <property type="evidence" value="ECO:0007669"/>
    <property type="project" value="TreeGrafter"/>
</dbReference>
<dbReference type="EMBL" id="PKSG01000576">
    <property type="protein sequence ID" value="POR34073.1"/>
    <property type="molecule type" value="Genomic_DNA"/>
</dbReference>
<dbReference type="PRINTS" id="PR02008">
    <property type="entry name" value="RCMTFAMILY"/>
</dbReference>
<protein>
    <submittedName>
        <fullName evidence="8">25S rRNA (Cytosine-C(5))-methyltransferase rcm1</fullName>
    </submittedName>
</protein>
<dbReference type="Gene3D" id="3.40.50.150">
    <property type="entry name" value="Vaccinia Virus protein VP39"/>
    <property type="match status" value="1"/>
</dbReference>
<evidence type="ECO:0000256" key="6">
    <source>
        <dbReference type="SAM" id="MobiDB-lite"/>
    </source>
</evidence>
<dbReference type="OrthoDB" id="435282at2759"/>
<evidence type="ECO:0000256" key="4">
    <source>
        <dbReference type="ARBA" id="ARBA00022884"/>
    </source>
</evidence>
<evidence type="ECO:0000313" key="9">
    <source>
        <dbReference type="Proteomes" id="UP000237481"/>
    </source>
</evidence>
<feature type="active site" description="Nucleophile" evidence="5">
    <location>
        <position position="417"/>
    </location>
</feature>
<feature type="region of interest" description="Disordered" evidence="6">
    <location>
        <begin position="541"/>
        <end position="591"/>
    </location>
</feature>
<feature type="compositionally biased region" description="Polar residues" evidence="6">
    <location>
        <begin position="341"/>
        <end position="350"/>
    </location>
</feature>
<keyword evidence="2 5" id="KW-0808">Transferase</keyword>
<keyword evidence="1 5" id="KW-0489">Methyltransferase</keyword>
<feature type="region of interest" description="Disordered" evidence="6">
    <location>
        <begin position="327"/>
        <end position="375"/>
    </location>
</feature>
<dbReference type="SUPFAM" id="SSF53335">
    <property type="entry name" value="S-adenosyl-L-methionine-dependent methyltransferases"/>
    <property type="match status" value="1"/>
</dbReference>
<dbReference type="PROSITE" id="PS51686">
    <property type="entry name" value="SAM_MT_RSMB_NOP"/>
    <property type="match status" value="1"/>
</dbReference>
<sequence>MSLYHEAAEVLAASSTDGGSLKSRVYGKKNIKSPPNQLYALVLETSKWSPVIKEVVEGAGLLEHERKLTPALSLLLVHDLLLAKGGISLPQSHGLRASVERHKGRLTSEFTRARLRRKAPSLDALREQIEKDAAGEEANYPRWVRINALKSSIEEQLETTFAKYSRASSVPDVVSNSGRHLYIDPHVPNLVAVTSGIDLSKTDAYVSGKIILQDKASCFPAYLLDPRSEDGDVVDACAAPGNKTTHLASILHEHRPEFESLPQTIYAFEKDSRRARTLEKMVKIAGSRQMTRIGLGQDFLQVDPSAERYKDVGALLLDPSCSGSGIVGRDSTPALHLPKTPKQQGQGTSTNNKRKRRDDDVDGQSQNVIRDDDGNETVMKSEKDLAARLQALSTFQLTLLLHAFRFPAAKKVTYSTCSVHSQENEDVVMAALKSNVARERGWRILARDDQVSGMRDWPVRGLVEACEGDKTVADGCIRSYKDDGHGVMGFFVAGFVRDGAENLDPTGAGEGPCLRDENGRIVRDMLGMPALKATGEAISLAARDEDDADKENESSMSSADEAEDGESDSDSREVDSNEGQQDVDEWEGLGD</sequence>
<dbReference type="Proteomes" id="UP000237481">
    <property type="component" value="Unassembled WGS sequence"/>
</dbReference>
<dbReference type="InterPro" id="IPR049561">
    <property type="entry name" value="NSUN5_7_fdxn-like"/>
</dbReference>
<feature type="binding site" evidence="5">
    <location>
        <position position="298"/>
    </location>
    <ligand>
        <name>S-adenosyl-L-methionine</name>
        <dbReference type="ChEBI" id="CHEBI:59789"/>
    </ligand>
</feature>
<dbReference type="InterPro" id="IPR049560">
    <property type="entry name" value="MeTrfase_RsmB-F_NOP2_cat"/>
</dbReference>
<reference evidence="8 9" key="1">
    <citation type="submission" date="2018-01" db="EMBL/GenBank/DDBJ databases">
        <title>Harnessing the power of phylogenomics to disentangle the directionality and signatures of interkingdom host jumping in the parasitic fungal genus Tolypocladium.</title>
        <authorList>
            <person name="Quandt C.A."/>
            <person name="Patterson W."/>
            <person name="Spatafora J.W."/>
        </authorList>
    </citation>
    <scope>NUCLEOTIDE SEQUENCE [LARGE SCALE GENOMIC DNA]</scope>
    <source>
        <strain evidence="8 9">NRBC 100945</strain>
    </source>
</reference>
<dbReference type="PANTHER" id="PTHR22807">
    <property type="entry name" value="NOP2 YEAST -RELATED NOL1/NOP2/FMU SUN DOMAIN-CONTAINING"/>
    <property type="match status" value="1"/>
</dbReference>
<proteinExistence type="inferred from homology"/>
<evidence type="ECO:0000256" key="3">
    <source>
        <dbReference type="ARBA" id="ARBA00022691"/>
    </source>
</evidence>
<dbReference type="STRING" id="94208.A0A2S4KV59"/>